<comment type="caution">
    <text evidence="3">The sequence shown here is derived from an EMBL/GenBank/DDBJ whole genome shotgun (WGS) entry which is preliminary data.</text>
</comment>
<keyword evidence="2" id="KW-0812">Transmembrane</keyword>
<evidence type="ECO:0000256" key="1">
    <source>
        <dbReference type="ARBA" id="ARBA00044504"/>
    </source>
</evidence>
<dbReference type="Gene3D" id="1.20.1250.20">
    <property type="entry name" value="MFS general substrate transporter like domains"/>
    <property type="match status" value="1"/>
</dbReference>
<reference evidence="3 4" key="1">
    <citation type="submission" date="2022-01" db="EMBL/GenBank/DDBJ databases">
        <authorList>
            <person name="Xiong W."/>
            <person name="Schranz E."/>
        </authorList>
    </citation>
    <scope>NUCLEOTIDE SEQUENCE [LARGE SCALE GENOMIC DNA]</scope>
</reference>
<comment type="similarity">
    <text evidence="1">Belongs to the major facilitator superfamily. Phosphate:H(+) symporter (TC 2.A.1.9) family.</text>
</comment>
<evidence type="ECO:0000313" key="4">
    <source>
        <dbReference type="Proteomes" id="UP001157418"/>
    </source>
</evidence>
<dbReference type="PANTHER" id="PTHR11654">
    <property type="entry name" value="OLIGOPEPTIDE TRANSPORTER-RELATED"/>
    <property type="match status" value="1"/>
</dbReference>
<dbReference type="Proteomes" id="UP001157418">
    <property type="component" value="Unassembled WGS sequence"/>
</dbReference>
<dbReference type="EMBL" id="CAKMRJ010005523">
    <property type="protein sequence ID" value="CAH1444167.1"/>
    <property type="molecule type" value="Genomic_DNA"/>
</dbReference>
<evidence type="ECO:0000313" key="3">
    <source>
        <dbReference type="EMBL" id="CAH1444167.1"/>
    </source>
</evidence>
<gene>
    <name evidence="3" type="ORF">LVIROSA_LOCUS30029</name>
</gene>
<protein>
    <submittedName>
        <fullName evidence="3">Uncharacterized protein</fullName>
    </submittedName>
</protein>
<feature type="transmembrane region" description="Helical" evidence="2">
    <location>
        <begin position="21"/>
        <end position="42"/>
    </location>
</feature>
<feature type="transmembrane region" description="Helical" evidence="2">
    <location>
        <begin position="72"/>
        <end position="90"/>
    </location>
</feature>
<evidence type="ECO:0000256" key="2">
    <source>
        <dbReference type="SAM" id="Phobius"/>
    </source>
</evidence>
<sequence length="150" mass="17693">MFTLVGLLEFFYKEAPVGMRSLATSFTWISVSLGYFLSSVLVDIVNSVTKRVSPSKKGWINGLLLDNNNLNLFYWLLAVLSLINFAVYLLSAIKYKYKKEDDELLRQKWRQQLQVLPWSVQVKMSYQRVQFKKTLQWVKQPLNQMRMLKM</sequence>
<name>A0AAU9P2B2_9ASTR</name>
<keyword evidence="2" id="KW-1133">Transmembrane helix</keyword>
<accession>A0AAU9P2B2</accession>
<organism evidence="3 4">
    <name type="scientific">Lactuca virosa</name>
    <dbReference type="NCBI Taxonomy" id="75947"/>
    <lineage>
        <taxon>Eukaryota</taxon>
        <taxon>Viridiplantae</taxon>
        <taxon>Streptophyta</taxon>
        <taxon>Embryophyta</taxon>
        <taxon>Tracheophyta</taxon>
        <taxon>Spermatophyta</taxon>
        <taxon>Magnoliopsida</taxon>
        <taxon>eudicotyledons</taxon>
        <taxon>Gunneridae</taxon>
        <taxon>Pentapetalae</taxon>
        <taxon>asterids</taxon>
        <taxon>campanulids</taxon>
        <taxon>Asterales</taxon>
        <taxon>Asteraceae</taxon>
        <taxon>Cichorioideae</taxon>
        <taxon>Cichorieae</taxon>
        <taxon>Lactucinae</taxon>
        <taxon>Lactuca</taxon>
    </lineage>
</organism>
<dbReference type="InterPro" id="IPR036259">
    <property type="entry name" value="MFS_trans_sf"/>
</dbReference>
<proteinExistence type="inferred from homology"/>
<dbReference type="AlphaFoldDB" id="A0AAU9P2B2"/>
<keyword evidence="2" id="KW-0472">Membrane</keyword>
<keyword evidence="4" id="KW-1185">Reference proteome</keyword>